<evidence type="ECO:0000256" key="5">
    <source>
        <dbReference type="PROSITE-ProRule" id="PRU01023"/>
    </source>
</evidence>
<evidence type="ECO:0000256" key="4">
    <source>
        <dbReference type="ARBA" id="ARBA00022884"/>
    </source>
</evidence>
<evidence type="ECO:0000256" key="2">
    <source>
        <dbReference type="ARBA" id="ARBA00022679"/>
    </source>
</evidence>
<feature type="domain" description="SAM-dependent MTase RsmB/NOP-type" evidence="6">
    <location>
        <begin position="143"/>
        <end position="401"/>
    </location>
</feature>
<dbReference type="InterPro" id="IPR054728">
    <property type="entry name" value="RsmB-like_ferredoxin"/>
</dbReference>
<gene>
    <name evidence="7" type="ORF">EWM59_14070</name>
</gene>
<comment type="caution">
    <text evidence="7">The sequence shown here is derived from an EMBL/GenBank/DDBJ whole genome shotgun (WGS) entry which is preliminary data.</text>
</comment>
<comment type="similarity">
    <text evidence="5">Belongs to the class I-like SAM-binding methyltransferase superfamily. RsmB/NOP family.</text>
</comment>
<keyword evidence="4 5" id="KW-0694">RNA-binding</keyword>
<keyword evidence="2 5" id="KW-0808">Transferase</keyword>
<dbReference type="PANTHER" id="PTHR22807">
    <property type="entry name" value="NOP2 YEAST -RELATED NOL1/NOP2/FMU SUN DOMAIN-CONTAINING"/>
    <property type="match status" value="1"/>
</dbReference>
<dbReference type="Pfam" id="PF01189">
    <property type="entry name" value="Methyltr_RsmB-F"/>
    <property type="match status" value="1"/>
</dbReference>
<dbReference type="SUPFAM" id="SSF53335">
    <property type="entry name" value="S-adenosyl-L-methionine-dependent methyltransferases"/>
    <property type="match status" value="1"/>
</dbReference>
<dbReference type="RefSeq" id="WP_130021619.1">
    <property type="nucleotide sequence ID" value="NZ_SEWF01000019.1"/>
</dbReference>
<evidence type="ECO:0000256" key="1">
    <source>
        <dbReference type="ARBA" id="ARBA00022603"/>
    </source>
</evidence>
<evidence type="ECO:0000313" key="8">
    <source>
        <dbReference type="Proteomes" id="UP000293162"/>
    </source>
</evidence>
<keyword evidence="3 5" id="KW-0949">S-adenosyl-L-methionine</keyword>
<keyword evidence="1 5" id="KW-0489">Methyltransferase</keyword>
<dbReference type="PANTHER" id="PTHR22807:SF53">
    <property type="entry name" value="RIBOSOMAL RNA SMALL SUBUNIT METHYLTRANSFERASE B-RELATED"/>
    <property type="match status" value="1"/>
</dbReference>
<protein>
    <submittedName>
        <fullName evidence="7">RsmB/NOP family class I SAM-dependent RNA methyltransferase</fullName>
    </submittedName>
</protein>
<keyword evidence="8" id="KW-1185">Reference proteome</keyword>
<name>A0A4Q5LZ95_9BACT</name>
<dbReference type="EMBL" id="SEWF01000019">
    <property type="protein sequence ID" value="RYU95005.1"/>
    <property type="molecule type" value="Genomic_DNA"/>
</dbReference>
<dbReference type="Gene3D" id="3.40.50.150">
    <property type="entry name" value="Vaccinia Virus protein VP39"/>
    <property type="match status" value="1"/>
</dbReference>
<proteinExistence type="inferred from homology"/>
<accession>A0A4Q5LZ95</accession>
<evidence type="ECO:0000313" key="7">
    <source>
        <dbReference type="EMBL" id="RYU95005.1"/>
    </source>
</evidence>
<dbReference type="InterPro" id="IPR029063">
    <property type="entry name" value="SAM-dependent_MTases_sf"/>
</dbReference>
<dbReference type="OrthoDB" id="9810297at2"/>
<comment type="caution">
    <text evidence="5">Lacks conserved residue(s) required for the propagation of feature annotation.</text>
</comment>
<sequence>MKYHRVLVEAIVYALQQIFIENRQADKVIEYVLKSNKKWGSRDRAFIAENTYEIVRWWRLLKFVTQLSGTSVTEVAQFWQLFAAWRILQGDKLPEWQEFAKVNAKQILARLEEAQQIRKIKESVPDWLDTIGEQELGTEWNAELQAMNKQAPVVLRTNTLKTNQNDLRKKFHEIGIETDTLPTVNDALVLQKRANVFSTEAFKNGLFEVQDAGSQLIAPFLEVQPGMRVIDACAGAGGKTLHLATLMENKGRIIAMDVEEYKLQELQRRARRNGIGNVETKLIEAKTIKRLKESADRLLLDVPCSGLGVLRRNPDAKWKLKPEFLENIKKTQSEIITNYSKMLKHGGKMVYATCSILPSESEEQVQKFLTQNPEYTLIKEQRTSPATDGFDGFYMALIERK</sequence>
<dbReference type="PRINTS" id="PR02008">
    <property type="entry name" value="RCMTFAMILY"/>
</dbReference>
<feature type="binding site" evidence="5">
    <location>
        <position position="257"/>
    </location>
    <ligand>
        <name>S-adenosyl-L-methionine</name>
        <dbReference type="ChEBI" id="CHEBI:59789"/>
    </ligand>
</feature>
<dbReference type="InterPro" id="IPR049560">
    <property type="entry name" value="MeTrfase_RsmB-F_NOP2_cat"/>
</dbReference>
<organism evidence="7 8">
    <name type="scientific">Emticicia agri</name>
    <dbReference type="NCBI Taxonomy" id="2492393"/>
    <lineage>
        <taxon>Bacteria</taxon>
        <taxon>Pseudomonadati</taxon>
        <taxon>Bacteroidota</taxon>
        <taxon>Cytophagia</taxon>
        <taxon>Cytophagales</taxon>
        <taxon>Leadbetterellaceae</taxon>
        <taxon>Emticicia</taxon>
    </lineage>
</organism>
<dbReference type="GO" id="GO:0001510">
    <property type="term" value="P:RNA methylation"/>
    <property type="evidence" value="ECO:0007669"/>
    <property type="project" value="InterPro"/>
</dbReference>
<dbReference type="CDD" id="cd02440">
    <property type="entry name" value="AdoMet_MTases"/>
    <property type="match status" value="1"/>
</dbReference>
<dbReference type="InterPro" id="IPR001678">
    <property type="entry name" value="MeTrfase_RsmB-F_NOP2_dom"/>
</dbReference>
<dbReference type="AlphaFoldDB" id="A0A4Q5LZ95"/>
<reference evidence="7 8" key="1">
    <citation type="submission" date="2019-02" db="EMBL/GenBank/DDBJ databases">
        <title>Bacterial novel species Emticicia sp. 17J42-9 isolated from soil.</title>
        <authorList>
            <person name="Jung H.-Y."/>
        </authorList>
    </citation>
    <scope>NUCLEOTIDE SEQUENCE [LARGE SCALE GENOMIC DNA]</scope>
    <source>
        <strain evidence="7 8">17J42-9</strain>
    </source>
</reference>
<evidence type="ECO:0000259" key="6">
    <source>
        <dbReference type="PROSITE" id="PS51686"/>
    </source>
</evidence>
<feature type="active site" description="Nucleophile" evidence="5">
    <location>
        <position position="354"/>
    </location>
</feature>
<feature type="binding site" evidence="5">
    <location>
        <position position="301"/>
    </location>
    <ligand>
        <name>S-adenosyl-L-methionine</name>
        <dbReference type="ChEBI" id="CHEBI:59789"/>
    </ligand>
</feature>
<dbReference type="GO" id="GO:0008173">
    <property type="term" value="F:RNA methyltransferase activity"/>
    <property type="evidence" value="ECO:0007669"/>
    <property type="project" value="InterPro"/>
</dbReference>
<dbReference type="InterPro" id="IPR023267">
    <property type="entry name" value="RCMT"/>
</dbReference>
<dbReference type="GO" id="GO:0003723">
    <property type="term" value="F:RNA binding"/>
    <property type="evidence" value="ECO:0007669"/>
    <property type="project" value="UniProtKB-UniRule"/>
</dbReference>
<evidence type="ECO:0000256" key="3">
    <source>
        <dbReference type="ARBA" id="ARBA00022691"/>
    </source>
</evidence>
<dbReference type="Pfam" id="PF22458">
    <property type="entry name" value="RsmF-B_ferredox"/>
    <property type="match status" value="1"/>
</dbReference>
<dbReference type="PROSITE" id="PS51686">
    <property type="entry name" value="SAM_MT_RSMB_NOP"/>
    <property type="match status" value="1"/>
</dbReference>
<dbReference type="Proteomes" id="UP000293162">
    <property type="component" value="Unassembled WGS sequence"/>
</dbReference>